<evidence type="ECO:0000256" key="5">
    <source>
        <dbReference type="SAM" id="MobiDB-lite"/>
    </source>
</evidence>
<feature type="transmembrane region" description="Helical" evidence="6">
    <location>
        <begin position="356"/>
        <end position="378"/>
    </location>
</feature>
<dbReference type="SUPFAM" id="SSF103473">
    <property type="entry name" value="MFS general substrate transporter"/>
    <property type="match status" value="1"/>
</dbReference>
<feature type="transmembrane region" description="Helical" evidence="6">
    <location>
        <begin position="459"/>
        <end position="481"/>
    </location>
</feature>
<gene>
    <name evidence="9" type="ORF">OIDMADRAFT_203364</name>
</gene>
<feature type="transmembrane region" description="Helical" evidence="6">
    <location>
        <begin position="390"/>
        <end position="408"/>
    </location>
</feature>
<dbReference type="InterPro" id="IPR020846">
    <property type="entry name" value="MFS_dom"/>
</dbReference>
<name>A0A0C3H6A1_OIDMZ</name>
<dbReference type="InParanoid" id="A0A0C3H6A1"/>
<feature type="transmembrane region" description="Helical" evidence="6">
    <location>
        <begin position="299"/>
        <end position="319"/>
    </location>
</feature>
<reference evidence="9 10" key="1">
    <citation type="submission" date="2014-04" db="EMBL/GenBank/DDBJ databases">
        <authorList>
            <consortium name="DOE Joint Genome Institute"/>
            <person name="Kuo A."/>
            <person name="Martino E."/>
            <person name="Perotto S."/>
            <person name="Kohler A."/>
            <person name="Nagy L.G."/>
            <person name="Floudas D."/>
            <person name="Copeland A."/>
            <person name="Barry K.W."/>
            <person name="Cichocki N."/>
            <person name="Veneault-Fourrey C."/>
            <person name="LaButti K."/>
            <person name="Lindquist E.A."/>
            <person name="Lipzen A."/>
            <person name="Lundell T."/>
            <person name="Morin E."/>
            <person name="Murat C."/>
            <person name="Sun H."/>
            <person name="Tunlid A."/>
            <person name="Henrissat B."/>
            <person name="Grigoriev I.V."/>
            <person name="Hibbett D.S."/>
            <person name="Martin F."/>
            <person name="Nordberg H.P."/>
            <person name="Cantor M.N."/>
            <person name="Hua S.X."/>
        </authorList>
    </citation>
    <scope>NUCLEOTIDE SEQUENCE [LARGE SCALE GENOMIC DNA]</scope>
    <source>
        <strain evidence="9 10">Zn</strain>
    </source>
</reference>
<dbReference type="GO" id="GO:0005886">
    <property type="term" value="C:plasma membrane"/>
    <property type="evidence" value="ECO:0007669"/>
    <property type="project" value="TreeGrafter"/>
</dbReference>
<keyword evidence="2 6" id="KW-0812">Transmembrane</keyword>
<proteinExistence type="predicted"/>
<dbReference type="AlphaFoldDB" id="A0A0C3H6A1"/>
<evidence type="ECO:0000313" key="10">
    <source>
        <dbReference type="Proteomes" id="UP000054321"/>
    </source>
</evidence>
<feature type="transmembrane region" description="Helical" evidence="6">
    <location>
        <begin position="262"/>
        <end position="287"/>
    </location>
</feature>
<dbReference type="CDD" id="cd17502">
    <property type="entry name" value="MFS_Azr1_MDR_like"/>
    <property type="match status" value="1"/>
</dbReference>
<evidence type="ECO:0000256" key="1">
    <source>
        <dbReference type="ARBA" id="ARBA00004141"/>
    </source>
</evidence>
<dbReference type="Pfam" id="PF07690">
    <property type="entry name" value="MFS_1"/>
    <property type="match status" value="1"/>
</dbReference>
<dbReference type="InterPro" id="IPR036259">
    <property type="entry name" value="MFS_trans_sf"/>
</dbReference>
<feature type="transmembrane region" description="Helical" evidence="6">
    <location>
        <begin position="194"/>
        <end position="211"/>
    </location>
</feature>
<keyword evidence="4 6" id="KW-0472">Membrane</keyword>
<feature type="compositionally biased region" description="Basic and acidic residues" evidence="5">
    <location>
        <begin position="501"/>
        <end position="512"/>
    </location>
</feature>
<organism evidence="9 10">
    <name type="scientific">Oidiodendron maius (strain Zn)</name>
    <dbReference type="NCBI Taxonomy" id="913774"/>
    <lineage>
        <taxon>Eukaryota</taxon>
        <taxon>Fungi</taxon>
        <taxon>Dikarya</taxon>
        <taxon>Ascomycota</taxon>
        <taxon>Pezizomycotina</taxon>
        <taxon>Leotiomycetes</taxon>
        <taxon>Leotiomycetes incertae sedis</taxon>
        <taxon>Myxotrichaceae</taxon>
        <taxon>Oidiodendron</taxon>
    </lineage>
</organism>
<dbReference type="PANTHER" id="PTHR23501:SF201">
    <property type="entry name" value="MFS AFLATOXIN EFFLUX PUMP"/>
    <property type="match status" value="1"/>
</dbReference>
<dbReference type="EMBL" id="KN832881">
    <property type="protein sequence ID" value="KIM97996.1"/>
    <property type="molecule type" value="Genomic_DNA"/>
</dbReference>
<dbReference type="HOGENOM" id="CLU_000960_22_1_1"/>
<comment type="subcellular location">
    <subcellularLocation>
        <location evidence="1">Membrane</location>
        <topology evidence="1">Multi-pass membrane protein</topology>
    </subcellularLocation>
</comment>
<evidence type="ECO:0000256" key="7">
    <source>
        <dbReference type="SAM" id="SignalP"/>
    </source>
</evidence>
<evidence type="ECO:0000259" key="8">
    <source>
        <dbReference type="PROSITE" id="PS50850"/>
    </source>
</evidence>
<feature type="transmembrane region" description="Helical" evidence="6">
    <location>
        <begin position="122"/>
        <end position="144"/>
    </location>
</feature>
<keyword evidence="7" id="KW-0732">Signal</keyword>
<feature type="region of interest" description="Disordered" evidence="5">
    <location>
        <begin position="492"/>
        <end position="512"/>
    </location>
</feature>
<reference evidence="10" key="2">
    <citation type="submission" date="2015-01" db="EMBL/GenBank/DDBJ databases">
        <title>Evolutionary Origins and Diversification of the Mycorrhizal Mutualists.</title>
        <authorList>
            <consortium name="DOE Joint Genome Institute"/>
            <consortium name="Mycorrhizal Genomics Consortium"/>
            <person name="Kohler A."/>
            <person name="Kuo A."/>
            <person name="Nagy L.G."/>
            <person name="Floudas D."/>
            <person name="Copeland A."/>
            <person name="Barry K.W."/>
            <person name="Cichocki N."/>
            <person name="Veneault-Fourrey C."/>
            <person name="LaButti K."/>
            <person name="Lindquist E.A."/>
            <person name="Lipzen A."/>
            <person name="Lundell T."/>
            <person name="Morin E."/>
            <person name="Murat C."/>
            <person name="Riley R."/>
            <person name="Ohm R."/>
            <person name="Sun H."/>
            <person name="Tunlid A."/>
            <person name="Henrissat B."/>
            <person name="Grigoriev I.V."/>
            <person name="Hibbett D.S."/>
            <person name="Martin F."/>
        </authorList>
    </citation>
    <scope>NUCLEOTIDE SEQUENCE [LARGE SCALE GENOMIC DNA]</scope>
    <source>
        <strain evidence="10">Zn</strain>
    </source>
</reference>
<feature type="transmembrane region" description="Helical" evidence="6">
    <location>
        <begin position="37"/>
        <end position="57"/>
    </location>
</feature>
<dbReference type="PROSITE" id="PS50850">
    <property type="entry name" value="MFS"/>
    <property type="match status" value="1"/>
</dbReference>
<protein>
    <recommendedName>
        <fullName evidence="8">Major facilitator superfamily (MFS) profile domain-containing protein</fullName>
    </recommendedName>
</protein>
<evidence type="ECO:0000256" key="4">
    <source>
        <dbReference type="ARBA" id="ARBA00023136"/>
    </source>
</evidence>
<evidence type="ECO:0000256" key="3">
    <source>
        <dbReference type="ARBA" id="ARBA00022989"/>
    </source>
</evidence>
<feature type="chain" id="PRO_5002165242" description="Major facilitator superfamily (MFS) profile domain-containing protein" evidence="7">
    <location>
        <begin position="22"/>
        <end position="512"/>
    </location>
</feature>
<feature type="transmembrane region" description="Helical" evidence="6">
    <location>
        <begin position="64"/>
        <end position="84"/>
    </location>
</feature>
<dbReference type="GO" id="GO:0022857">
    <property type="term" value="F:transmembrane transporter activity"/>
    <property type="evidence" value="ECO:0007669"/>
    <property type="project" value="InterPro"/>
</dbReference>
<feature type="domain" description="Major facilitator superfamily (MFS) profile" evidence="8">
    <location>
        <begin position="1"/>
        <end position="486"/>
    </location>
</feature>
<feature type="transmembrane region" description="Helical" evidence="6">
    <location>
        <begin position="223"/>
        <end position="242"/>
    </location>
</feature>
<dbReference type="FunCoup" id="A0A0C3H6A1">
    <property type="interactions" value="92"/>
</dbReference>
<evidence type="ECO:0000313" key="9">
    <source>
        <dbReference type="EMBL" id="KIM97996.1"/>
    </source>
</evidence>
<keyword evidence="3 6" id="KW-1133">Transmembrane helix</keyword>
<dbReference type="Gene3D" id="1.20.1250.20">
    <property type="entry name" value="MFS general substrate transporter like domains"/>
    <property type="match status" value="2"/>
</dbReference>
<dbReference type="PANTHER" id="PTHR23501">
    <property type="entry name" value="MAJOR FACILITATOR SUPERFAMILY"/>
    <property type="match status" value="1"/>
</dbReference>
<feature type="transmembrane region" description="Helical" evidence="6">
    <location>
        <begin position="150"/>
        <end position="173"/>
    </location>
</feature>
<accession>A0A0C3H6A1</accession>
<feature type="transmembrane region" description="Helical" evidence="6">
    <location>
        <begin position="326"/>
        <end position="350"/>
    </location>
</feature>
<dbReference type="Proteomes" id="UP000054321">
    <property type="component" value="Unassembled WGS sequence"/>
</dbReference>
<dbReference type="OrthoDB" id="10021397at2759"/>
<dbReference type="FunFam" id="1.20.1250.20:FF:000196">
    <property type="entry name" value="MFS toxin efflux pump (AflT)"/>
    <property type="match status" value="1"/>
</dbReference>
<feature type="signal peptide" evidence="7">
    <location>
        <begin position="1"/>
        <end position="21"/>
    </location>
</feature>
<evidence type="ECO:0000256" key="6">
    <source>
        <dbReference type="SAM" id="Phobius"/>
    </source>
</evidence>
<feature type="transmembrane region" description="Helical" evidence="6">
    <location>
        <begin position="90"/>
        <end position="115"/>
    </location>
</feature>
<dbReference type="InterPro" id="IPR011701">
    <property type="entry name" value="MFS"/>
</dbReference>
<sequence length="512" mass="55012">MMAVMLAAFLVSLDRTIVATAIPVITNHFNSLDDVGWYASAYLLTMSSLQMAMGRVYTFFDIKLVFLSCIGLFELGSIVCGTAPSSTALIIGRAIAGMGATGLFSGAITIMVHVLPLAKRPAYMGWFGSIFGIASVAGPLLGGAFTSNLTWRWCFFINLPIGGIAMVIIIVILKLPARQIEALSWREKLLRLDPLGNLFFIPSIICLLLALEWGGTTYPWSEWRIILLLVLFVVLLIVFIIIETVMPKTATIPLHIIKNRSVLAAVWYTFVTGASLIILVYFIPIWFQAIKGVSPVKSGIMNIPLVLGLVVASLAAGFLTKKIGYYAPWMLLGAVIMPIGAGLISTFTIYTGHSRWIGYQVLYGFGLGLGMQQSSIAVQSVLKRRDVPTGASLVFFFQGMGGSLFSSIGNNIFDNKLKQGLQKIPGLNAGIITNIGATNLRQVVSSQQLPSVLVAYNAALVQAFYVAAGVAAMAIIGAATVEWKSIKASGKQEATNSKPAKAVEENKGAEVV</sequence>
<evidence type="ECO:0000256" key="2">
    <source>
        <dbReference type="ARBA" id="ARBA00022692"/>
    </source>
</evidence>
<dbReference type="FunFam" id="1.20.1720.10:FF:000012">
    <property type="entry name" value="MFS toxin efflux pump (AflT)"/>
    <property type="match status" value="1"/>
</dbReference>
<keyword evidence="10" id="KW-1185">Reference proteome</keyword>